<comment type="caution">
    <text evidence="5">The sequence shown here is derived from an EMBL/GenBank/DDBJ whole genome shotgun (WGS) entry which is preliminary data.</text>
</comment>
<evidence type="ECO:0000256" key="1">
    <source>
        <dbReference type="ARBA" id="ARBA00023125"/>
    </source>
</evidence>
<dbReference type="Pfam" id="PF13340">
    <property type="entry name" value="DUF4096"/>
    <property type="match status" value="1"/>
</dbReference>
<dbReference type="PANTHER" id="PTHR30461">
    <property type="entry name" value="DNA-INVERTASE FROM LAMBDOID PROPHAGE"/>
    <property type="match status" value="1"/>
</dbReference>
<gene>
    <name evidence="5" type="ORF">GCM10010449_56110</name>
</gene>
<feature type="region of interest" description="Disordered" evidence="3">
    <location>
        <begin position="1"/>
        <end position="25"/>
    </location>
</feature>
<dbReference type="Gene3D" id="3.40.50.1390">
    <property type="entry name" value="Resolvase, N-terminal catalytic domain"/>
    <property type="match status" value="1"/>
</dbReference>
<feature type="domain" description="Resolvase/invertase-type recombinase catalytic" evidence="4">
    <location>
        <begin position="49"/>
        <end position="200"/>
    </location>
</feature>
<dbReference type="InterPro" id="IPR050639">
    <property type="entry name" value="SSR_resolvase"/>
</dbReference>
<protein>
    <submittedName>
        <fullName evidence="5">Recombinase family protein</fullName>
    </submittedName>
</protein>
<evidence type="ECO:0000259" key="4">
    <source>
        <dbReference type="PROSITE" id="PS51736"/>
    </source>
</evidence>
<dbReference type="Pfam" id="PF13408">
    <property type="entry name" value="Zn_ribbon_recom"/>
    <property type="match status" value="1"/>
</dbReference>
<dbReference type="InterPro" id="IPR036162">
    <property type="entry name" value="Resolvase-like_N_sf"/>
</dbReference>
<evidence type="ECO:0000313" key="5">
    <source>
        <dbReference type="EMBL" id="GAA3127503.1"/>
    </source>
</evidence>
<dbReference type="SMART" id="SM00857">
    <property type="entry name" value="Resolvase"/>
    <property type="match status" value="1"/>
</dbReference>
<dbReference type="InterPro" id="IPR025161">
    <property type="entry name" value="IS402-like_dom"/>
</dbReference>
<accession>A0ABP6MVG8</accession>
<dbReference type="EMBL" id="BAAAUG010000112">
    <property type="protein sequence ID" value="GAA3127503.1"/>
    <property type="molecule type" value="Genomic_DNA"/>
</dbReference>
<dbReference type="InterPro" id="IPR038109">
    <property type="entry name" value="DNA_bind_recomb_sf"/>
</dbReference>
<dbReference type="InterPro" id="IPR025827">
    <property type="entry name" value="Zn_ribbon_recom_dom"/>
</dbReference>
<evidence type="ECO:0000313" key="6">
    <source>
        <dbReference type="Proteomes" id="UP001501637"/>
    </source>
</evidence>
<dbReference type="Gene3D" id="3.90.1750.20">
    <property type="entry name" value="Putative Large Serine Recombinase, Chain B, Domain 2"/>
    <property type="match status" value="1"/>
</dbReference>
<keyword evidence="6" id="KW-1185">Reference proteome</keyword>
<proteinExistence type="predicted"/>
<evidence type="ECO:0000256" key="3">
    <source>
        <dbReference type="SAM" id="MobiDB-lite"/>
    </source>
</evidence>
<keyword evidence="1" id="KW-0238">DNA-binding</keyword>
<dbReference type="Proteomes" id="UP001501637">
    <property type="component" value="Unassembled WGS sequence"/>
</dbReference>
<keyword evidence="2" id="KW-0233">DNA recombination</keyword>
<feature type="compositionally biased region" description="Basic and acidic residues" evidence="3">
    <location>
        <begin position="15"/>
        <end position="25"/>
    </location>
</feature>
<dbReference type="SUPFAM" id="SSF53041">
    <property type="entry name" value="Resolvase-like"/>
    <property type="match status" value="1"/>
</dbReference>
<reference evidence="6" key="1">
    <citation type="journal article" date="2019" name="Int. J. Syst. Evol. Microbiol.">
        <title>The Global Catalogue of Microorganisms (GCM) 10K type strain sequencing project: providing services to taxonomists for standard genome sequencing and annotation.</title>
        <authorList>
            <consortium name="The Broad Institute Genomics Platform"/>
            <consortium name="The Broad Institute Genome Sequencing Center for Infectious Disease"/>
            <person name="Wu L."/>
            <person name="Ma J."/>
        </authorList>
    </citation>
    <scope>NUCLEOTIDE SEQUENCE [LARGE SCALE GENOMIC DNA]</scope>
    <source>
        <strain evidence="6">JCM 9092</strain>
    </source>
</reference>
<dbReference type="PROSITE" id="PS51736">
    <property type="entry name" value="RECOMBINASES_3"/>
    <property type="match status" value="1"/>
</dbReference>
<dbReference type="Pfam" id="PF00239">
    <property type="entry name" value="Resolvase"/>
    <property type="match status" value="1"/>
</dbReference>
<dbReference type="InterPro" id="IPR006119">
    <property type="entry name" value="Resolv_N"/>
</dbReference>
<evidence type="ECO:0000256" key="2">
    <source>
        <dbReference type="ARBA" id="ARBA00023172"/>
    </source>
</evidence>
<sequence length="744" mass="82082">MSGPDGGATLPGPGRSKDRPASREGTDMTHALTSVIDVAAQPLNGVRLRAVEYLRVSTEEQAKGYGIAYTGKKTTKYIADKGWEYIDRYADEGVSGSLQANEREDLKRLMTDARKQPRPFDVVVVHEERAIGRAGRAFWPWVWELEDPLGVFVAVVKGDYYNTTPEGRSRMRKAADYAEDEREKIRDRTQGGLQEKAESGGYVGGTVPYGWRIQDQGKKGESRLVLDIFEEDGFLKGEAITLRHARMLISDDGLDWTEAALRLNVEGMLNRSGRPWSRENLKSRLMSRAVLEGIQVYRDANSRDSRYGRGTVVDSEGNPVYGATVEIGLEPVFTEYQVKQLKRAAEKISTRRAPKSGKQVYPLSKRIDSLCGSYYVGRVQTSTGERTYVCSGKNEKYAGAETCKCSQIYAGQIEAAVWEKVTQLLRNTDELMRLAGEWVDMTLGFHDAHADRIESLDGEISVQQRAIATVMGTTATQAAQMGLDEKDAQQLVTQAVKPLGDELERLKALRGEAVAWQQETLAAEERARDLRALAEMARAEMPNMPLREQSDVVDLADIRVKIAGPVPVKRARAECAVGAWFMARGEQIPTGVCDARWALIEPLVKRTGRGSGKKTDLPLRQSVEAILWKARTAEGWAPAAARLERGVAKSLMSRWARWSEDGTWGRVVAALAGVETVPVPKPSNAVQLPDLEVSGAVDPRLLLEDSATHDQMDASRTTMSWQAAMTVRAIPGRPSRRAAPGCGS</sequence>
<dbReference type="CDD" id="cd00338">
    <property type="entry name" value="Ser_Recombinase"/>
    <property type="match status" value="1"/>
</dbReference>
<organism evidence="5 6">
    <name type="scientific">Streptomyces rectiviolaceus</name>
    <dbReference type="NCBI Taxonomy" id="332591"/>
    <lineage>
        <taxon>Bacteria</taxon>
        <taxon>Bacillati</taxon>
        <taxon>Actinomycetota</taxon>
        <taxon>Actinomycetes</taxon>
        <taxon>Kitasatosporales</taxon>
        <taxon>Streptomycetaceae</taxon>
        <taxon>Streptomyces</taxon>
    </lineage>
</organism>
<dbReference type="PANTHER" id="PTHR30461:SF2">
    <property type="entry name" value="SERINE RECOMBINASE PINE-RELATED"/>
    <property type="match status" value="1"/>
</dbReference>
<name>A0ABP6MVG8_9ACTN</name>